<dbReference type="Gene3D" id="1.25.40.10">
    <property type="entry name" value="Tetratricopeptide repeat domain"/>
    <property type="match status" value="2"/>
</dbReference>
<keyword evidence="4" id="KW-0808">Transferase</keyword>
<evidence type="ECO:0000256" key="6">
    <source>
        <dbReference type="ARBA" id="ARBA00023012"/>
    </source>
</evidence>
<dbReference type="PROSITE" id="PS50109">
    <property type="entry name" value="HIS_KIN"/>
    <property type="match status" value="1"/>
</dbReference>
<dbReference type="Pfam" id="PF02518">
    <property type="entry name" value="HATPase_c"/>
    <property type="match status" value="1"/>
</dbReference>
<protein>
    <recommendedName>
        <fullName evidence="2">histidine kinase</fullName>
        <ecNumber evidence="2">2.7.13.3</ecNumber>
    </recommendedName>
</protein>
<dbReference type="PROSITE" id="PS50005">
    <property type="entry name" value="TPR"/>
    <property type="match status" value="2"/>
</dbReference>
<dbReference type="Proteomes" id="UP001304671">
    <property type="component" value="Unassembled WGS sequence"/>
</dbReference>
<comment type="catalytic activity">
    <reaction evidence="1">
        <text>ATP + protein L-histidine = ADP + protein N-phospho-L-histidine.</text>
        <dbReference type="EC" id="2.7.13.3"/>
    </reaction>
</comment>
<dbReference type="SMART" id="SM00388">
    <property type="entry name" value="HisKA"/>
    <property type="match status" value="1"/>
</dbReference>
<evidence type="ECO:0000256" key="3">
    <source>
        <dbReference type="ARBA" id="ARBA00022553"/>
    </source>
</evidence>
<keyword evidence="9" id="KW-0812">Transmembrane</keyword>
<feature type="repeat" description="TPR" evidence="7">
    <location>
        <begin position="220"/>
        <end position="253"/>
    </location>
</feature>
<reference evidence="11 12" key="1">
    <citation type="submission" date="2023-12" db="EMBL/GenBank/DDBJ databases">
        <title>Novel species of the genus Arcicella isolated from rivers.</title>
        <authorList>
            <person name="Lu H."/>
        </authorList>
    </citation>
    <scope>NUCLEOTIDE SEQUENCE [LARGE SCALE GENOMIC DNA]</scope>
    <source>
        <strain evidence="11 12">LMG 21963</strain>
    </source>
</reference>
<dbReference type="PRINTS" id="PR00344">
    <property type="entry name" value="BCTRLSENSOR"/>
</dbReference>
<evidence type="ECO:0000256" key="4">
    <source>
        <dbReference type="ARBA" id="ARBA00022679"/>
    </source>
</evidence>
<keyword evidence="3" id="KW-0597">Phosphoprotein</keyword>
<evidence type="ECO:0000256" key="9">
    <source>
        <dbReference type="SAM" id="Phobius"/>
    </source>
</evidence>
<dbReference type="EC" id="2.7.13.3" evidence="2"/>
<keyword evidence="5 11" id="KW-0418">Kinase</keyword>
<dbReference type="Gene3D" id="1.10.287.130">
    <property type="match status" value="1"/>
</dbReference>
<dbReference type="EMBL" id="JAYFUL010000019">
    <property type="protein sequence ID" value="MEA5258715.1"/>
    <property type="molecule type" value="Genomic_DNA"/>
</dbReference>
<evidence type="ECO:0000256" key="7">
    <source>
        <dbReference type="PROSITE-ProRule" id="PRU00339"/>
    </source>
</evidence>
<comment type="caution">
    <text evidence="11">The sequence shown here is derived from an EMBL/GenBank/DDBJ whole genome shotgun (WGS) entry which is preliminary data.</text>
</comment>
<dbReference type="InterPro" id="IPR005467">
    <property type="entry name" value="His_kinase_dom"/>
</dbReference>
<dbReference type="SMART" id="SM00028">
    <property type="entry name" value="TPR"/>
    <property type="match status" value="6"/>
</dbReference>
<dbReference type="Pfam" id="PF00512">
    <property type="entry name" value="HisKA"/>
    <property type="match status" value="1"/>
</dbReference>
<feature type="transmembrane region" description="Helical" evidence="9">
    <location>
        <begin position="381"/>
        <end position="397"/>
    </location>
</feature>
<accession>A0ABU5QPL0</accession>
<evidence type="ECO:0000256" key="2">
    <source>
        <dbReference type="ARBA" id="ARBA00012438"/>
    </source>
</evidence>
<dbReference type="SUPFAM" id="SSF47384">
    <property type="entry name" value="Homodimeric domain of signal transducing histidine kinase"/>
    <property type="match status" value="1"/>
</dbReference>
<dbReference type="InterPro" id="IPR050736">
    <property type="entry name" value="Sensor_HK_Regulatory"/>
</dbReference>
<dbReference type="InterPro" id="IPR019734">
    <property type="entry name" value="TPR_rpt"/>
</dbReference>
<evidence type="ECO:0000256" key="5">
    <source>
        <dbReference type="ARBA" id="ARBA00022777"/>
    </source>
</evidence>
<keyword evidence="8" id="KW-0175">Coiled coil</keyword>
<evidence type="ECO:0000259" key="10">
    <source>
        <dbReference type="PROSITE" id="PS50109"/>
    </source>
</evidence>
<evidence type="ECO:0000256" key="1">
    <source>
        <dbReference type="ARBA" id="ARBA00000085"/>
    </source>
</evidence>
<gene>
    <name evidence="11" type="ORF">VB264_13040</name>
</gene>
<dbReference type="Pfam" id="PF13424">
    <property type="entry name" value="TPR_12"/>
    <property type="match status" value="2"/>
</dbReference>
<dbReference type="GO" id="GO:0016301">
    <property type="term" value="F:kinase activity"/>
    <property type="evidence" value="ECO:0007669"/>
    <property type="project" value="UniProtKB-KW"/>
</dbReference>
<organism evidence="11 12">
    <name type="scientific">Arcicella aquatica</name>
    <dbReference type="NCBI Taxonomy" id="217141"/>
    <lineage>
        <taxon>Bacteria</taxon>
        <taxon>Pseudomonadati</taxon>
        <taxon>Bacteroidota</taxon>
        <taxon>Cytophagia</taxon>
        <taxon>Cytophagales</taxon>
        <taxon>Flectobacillaceae</taxon>
        <taxon>Arcicella</taxon>
    </lineage>
</organism>
<dbReference type="InterPro" id="IPR036890">
    <property type="entry name" value="HATPase_C_sf"/>
</dbReference>
<feature type="repeat" description="TPR" evidence="7">
    <location>
        <begin position="138"/>
        <end position="171"/>
    </location>
</feature>
<proteinExistence type="predicted"/>
<dbReference type="InterPro" id="IPR003594">
    <property type="entry name" value="HATPase_dom"/>
</dbReference>
<dbReference type="PANTHER" id="PTHR43711:SF26">
    <property type="entry name" value="SENSOR HISTIDINE KINASE RCSC"/>
    <property type="match status" value="1"/>
</dbReference>
<dbReference type="PANTHER" id="PTHR43711">
    <property type="entry name" value="TWO-COMPONENT HISTIDINE KINASE"/>
    <property type="match status" value="1"/>
</dbReference>
<keyword evidence="9" id="KW-0472">Membrane</keyword>
<dbReference type="CDD" id="cd00082">
    <property type="entry name" value="HisKA"/>
    <property type="match status" value="1"/>
</dbReference>
<feature type="domain" description="Histidine kinase" evidence="10">
    <location>
        <begin position="437"/>
        <end position="654"/>
    </location>
</feature>
<keyword evidence="6" id="KW-0902">Two-component regulatory system</keyword>
<dbReference type="SUPFAM" id="SSF48452">
    <property type="entry name" value="TPR-like"/>
    <property type="match status" value="2"/>
</dbReference>
<name>A0ABU5QPL0_9BACT</name>
<evidence type="ECO:0000313" key="12">
    <source>
        <dbReference type="Proteomes" id="UP001304671"/>
    </source>
</evidence>
<dbReference type="InterPro" id="IPR003661">
    <property type="entry name" value="HisK_dim/P_dom"/>
</dbReference>
<dbReference type="RefSeq" id="WP_323250007.1">
    <property type="nucleotide sequence ID" value="NZ_JAYFUL010000019.1"/>
</dbReference>
<feature type="coiled-coil region" evidence="8">
    <location>
        <begin position="351"/>
        <end position="378"/>
    </location>
</feature>
<evidence type="ECO:0000256" key="8">
    <source>
        <dbReference type="SAM" id="Coils"/>
    </source>
</evidence>
<dbReference type="InterPro" id="IPR036097">
    <property type="entry name" value="HisK_dim/P_sf"/>
</dbReference>
<keyword evidence="9" id="KW-1133">Transmembrane helix</keyword>
<dbReference type="Gene3D" id="3.30.565.10">
    <property type="entry name" value="Histidine kinase-like ATPase, C-terminal domain"/>
    <property type="match status" value="1"/>
</dbReference>
<keyword evidence="7" id="KW-0802">TPR repeat</keyword>
<dbReference type="SUPFAM" id="SSF55874">
    <property type="entry name" value="ATPase domain of HSP90 chaperone/DNA topoisomerase II/histidine kinase"/>
    <property type="match status" value="1"/>
</dbReference>
<dbReference type="InterPro" id="IPR011990">
    <property type="entry name" value="TPR-like_helical_dom_sf"/>
</dbReference>
<dbReference type="InterPro" id="IPR004358">
    <property type="entry name" value="Sig_transdc_His_kin-like_C"/>
</dbReference>
<keyword evidence="12" id="KW-1185">Reference proteome</keyword>
<evidence type="ECO:0000313" key="11">
    <source>
        <dbReference type="EMBL" id="MEA5258715.1"/>
    </source>
</evidence>
<dbReference type="SMART" id="SM00387">
    <property type="entry name" value="HATPase_c"/>
    <property type="match status" value="1"/>
</dbReference>
<sequence length="655" mass="74443">MKKRAFCALEIYSKYTGIKTIVAIIGLIIYASSLSLAQSNRLQLLNDKLSTAKHDTDRVNTYYALSRYYWNKNSDSSLFMAQKSLDLAKKIHFEKGIALAYLTKGVSLVSKGRLPEALECHFGCLRISEKLGLTGLSGNEYNNIGIVYADMEEYDNALFYYKKAYDIALKQNDPTKYATFSLLVNMGEIFKFKGKPDSTIAYNKKALSIAQGVKDTLGTTITLYNIGENYIALKNYELAQEYLNKALELAIKIKDDEDIAYCHNAFALIYYYTCNYKLSLHFANMALKENKKLGIDEISTQIYNTLYLNHQKLGNYKEALVFRNLGIALKDSLSGIEKTRAITRVQSSYELEKKQQQIDLLNKTARIKQGELKNLELKRNLIAGGALLLLMIAILLFKNHHEKKKFIKQLEEQNKDIIDKNEHLEELILVRNRFFSIISHDLRGPVNSVKGMIDYMIDEKMVEEEVGFYVGQISQSLDATSKLLDNLLYWAKSQMDGMQVNPLLFDIQEIIQQNVLLIETRATEKKIKIVAERRQAPQLVFADSIMIDIVIRNIVENAVKFLKASNSVIIDTVEKEQVIIVSIKDDGQGVPLEAQSKIFNKYTSYSSFGTAKEKGSGLGLLLCKELIEKNNGTIWFESVPDQGTTFYFTLPLSKK</sequence>
<feature type="transmembrane region" description="Helical" evidence="9">
    <location>
        <begin position="20"/>
        <end position="37"/>
    </location>
</feature>